<dbReference type="AlphaFoldDB" id="A0A5A9PL39"/>
<dbReference type="InterPro" id="IPR050111">
    <property type="entry name" value="C-type_lectin/snaclec_domain"/>
</dbReference>
<keyword evidence="1 6" id="KW-0430">Lectin</keyword>
<dbReference type="InterPro" id="IPR016186">
    <property type="entry name" value="C-type_lectin-like/link_sf"/>
</dbReference>
<dbReference type="Gene3D" id="1.20.5.400">
    <property type="match status" value="1"/>
</dbReference>
<evidence type="ECO:0000256" key="3">
    <source>
        <dbReference type="SAM" id="Coils"/>
    </source>
</evidence>
<evidence type="ECO:0000259" key="5">
    <source>
        <dbReference type="PROSITE" id="PS50041"/>
    </source>
</evidence>
<evidence type="ECO:0000256" key="1">
    <source>
        <dbReference type="ARBA" id="ARBA00022734"/>
    </source>
</evidence>
<sequence length="480" mass="55473">MSEITLAKFSVCEDRQSIIEFGTSCEHVMTDKNSDKLHKGCNITWNRCYRLAAQFLGLLCVVLLAAIIMLYVENKRLKTNYKHDERTEYLLSNALATARDQHQVRFNNLSLENEQLENNYRIIQVSYSSCVEERDLLQNITVNITKGKHQLRSLISNLVKDNDKLRILSNNLTREKDQSETRYNAIAEQRDQIQNWCNNIKDEKYWLQTVNSHLSEERNILLIITANVSREKILLQALISNLVKDKDKLKILSSNLTRDKDQCETRYKAMAEQRDKIQNWYSNTTEEKVRLQALTSNLTEERDKLTTERNKLQLEKGGLQKALSNFGWKYFKSSMYSISTVKMNWTVGRQHCIKSEADLVVINSKEEMVFVKLDKNATIKKTLVPPDTCKIIFQIFVHGLISNLGAWLGLTDTVNEGVWKWVDSKELTTSYWMKGQPNNGGRNGDDDCGVIIFGKTALQSWNDSPCNYFSYVICEKSLSL</sequence>
<dbReference type="PROSITE" id="PS00615">
    <property type="entry name" value="C_TYPE_LECTIN_1"/>
    <property type="match status" value="1"/>
</dbReference>
<gene>
    <name evidence="6" type="ORF">E1301_Tti007212</name>
</gene>
<dbReference type="Gene3D" id="3.10.100.10">
    <property type="entry name" value="Mannose-Binding Protein A, subunit A"/>
    <property type="match status" value="1"/>
</dbReference>
<evidence type="ECO:0000256" key="2">
    <source>
        <dbReference type="ARBA" id="ARBA00023157"/>
    </source>
</evidence>
<dbReference type="InterPro" id="IPR016187">
    <property type="entry name" value="CTDL_fold"/>
</dbReference>
<dbReference type="CDD" id="cd03590">
    <property type="entry name" value="CLECT_DC-SIGN_like"/>
    <property type="match status" value="1"/>
</dbReference>
<evidence type="ECO:0000313" key="7">
    <source>
        <dbReference type="Proteomes" id="UP000324632"/>
    </source>
</evidence>
<dbReference type="SMART" id="SM00034">
    <property type="entry name" value="CLECT"/>
    <property type="match status" value="1"/>
</dbReference>
<evidence type="ECO:0000313" key="6">
    <source>
        <dbReference type="EMBL" id="KAA0722332.1"/>
    </source>
</evidence>
<keyword evidence="2" id="KW-1015">Disulfide bond</keyword>
<keyword evidence="7" id="KW-1185">Reference proteome</keyword>
<dbReference type="PROSITE" id="PS50041">
    <property type="entry name" value="C_TYPE_LECTIN_2"/>
    <property type="match status" value="1"/>
</dbReference>
<keyword evidence="4" id="KW-1133">Transmembrane helix</keyword>
<feature type="coiled-coil region" evidence="3">
    <location>
        <begin position="288"/>
        <end position="322"/>
    </location>
</feature>
<dbReference type="InterPro" id="IPR033989">
    <property type="entry name" value="CD209-like_CTLD"/>
</dbReference>
<dbReference type="GO" id="GO:0030246">
    <property type="term" value="F:carbohydrate binding"/>
    <property type="evidence" value="ECO:0007669"/>
    <property type="project" value="UniProtKB-KW"/>
</dbReference>
<dbReference type="InterPro" id="IPR001304">
    <property type="entry name" value="C-type_lectin-like"/>
</dbReference>
<dbReference type="EMBL" id="SOYY01000004">
    <property type="protein sequence ID" value="KAA0722332.1"/>
    <property type="molecule type" value="Genomic_DNA"/>
</dbReference>
<comment type="caution">
    <text evidence="6">The sequence shown here is derived from an EMBL/GenBank/DDBJ whole genome shotgun (WGS) entry which is preliminary data.</text>
</comment>
<dbReference type="PANTHER" id="PTHR22803">
    <property type="entry name" value="MANNOSE, PHOSPHOLIPASE, LECTIN RECEPTOR RELATED"/>
    <property type="match status" value="1"/>
</dbReference>
<dbReference type="Pfam" id="PF00059">
    <property type="entry name" value="Lectin_C"/>
    <property type="match status" value="1"/>
</dbReference>
<keyword evidence="4" id="KW-0812">Transmembrane</keyword>
<evidence type="ECO:0000256" key="4">
    <source>
        <dbReference type="SAM" id="Phobius"/>
    </source>
</evidence>
<organism evidence="6 7">
    <name type="scientific">Triplophysa tibetana</name>
    <dbReference type="NCBI Taxonomy" id="1572043"/>
    <lineage>
        <taxon>Eukaryota</taxon>
        <taxon>Metazoa</taxon>
        <taxon>Chordata</taxon>
        <taxon>Craniata</taxon>
        <taxon>Vertebrata</taxon>
        <taxon>Euteleostomi</taxon>
        <taxon>Actinopterygii</taxon>
        <taxon>Neopterygii</taxon>
        <taxon>Teleostei</taxon>
        <taxon>Ostariophysi</taxon>
        <taxon>Cypriniformes</taxon>
        <taxon>Nemacheilidae</taxon>
        <taxon>Triplophysa</taxon>
    </lineage>
</organism>
<feature type="domain" description="C-type lectin" evidence="5">
    <location>
        <begin position="331"/>
        <end position="475"/>
    </location>
</feature>
<protein>
    <submittedName>
        <fullName evidence="6">C-type lectin domain family 4 member E</fullName>
    </submittedName>
</protein>
<dbReference type="InterPro" id="IPR018378">
    <property type="entry name" value="C-type_lectin_CS"/>
</dbReference>
<dbReference type="Gene3D" id="1.20.5.1000">
    <property type="entry name" value="arf6 gtpase in complex with a specific effector, jip4"/>
    <property type="match status" value="1"/>
</dbReference>
<keyword evidence="4" id="KW-0472">Membrane</keyword>
<feature type="coiled-coil region" evidence="3">
    <location>
        <begin position="162"/>
        <end position="189"/>
    </location>
</feature>
<reference evidence="6 7" key="1">
    <citation type="journal article" date="2019" name="Mol. Ecol. Resour.">
        <title>Chromosome-level genome assembly of Triplophysa tibetana, a fish adapted to the harsh high-altitude environment of the Tibetan Plateau.</title>
        <authorList>
            <person name="Yang X."/>
            <person name="Liu H."/>
            <person name="Ma Z."/>
            <person name="Zou Y."/>
            <person name="Zou M."/>
            <person name="Mao Y."/>
            <person name="Li X."/>
            <person name="Wang H."/>
            <person name="Chen T."/>
            <person name="Wang W."/>
            <person name="Yang R."/>
        </authorList>
    </citation>
    <scope>NUCLEOTIDE SEQUENCE [LARGE SCALE GENOMIC DNA]</scope>
    <source>
        <strain evidence="6">TTIB1903HZAU</strain>
        <tissue evidence="6">Muscle</tissue>
    </source>
</reference>
<dbReference type="Proteomes" id="UP000324632">
    <property type="component" value="Chromosome 4"/>
</dbReference>
<keyword evidence="3" id="KW-0175">Coiled coil</keyword>
<accession>A0A5A9PL39</accession>
<proteinExistence type="predicted"/>
<feature type="transmembrane region" description="Helical" evidence="4">
    <location>
        <begin position="52"/>
        <end position="72"/>
    </location>
</feature>
<name>A0A5A9PL39_9TELE</name>
<dbReference type="SUPFAM" id="SSF56436">
    <property type="entry name" value="C-type lectin-like"/>
    <property type="match status" value="1"/>
</dbReference>